<dbReference type="GO" id="GO:0005829">
    <property type="term" value="C:cytosol"/>
    <property type="evidence" value="ECO:0007669"/>
    <property type="project" value="TreeGrafter"/>
</dbReference>
<dbReference type="SUPFAM" id="SSF54236">
    <property type="entry name" value="Ubiquitin-like"/>
    <property type="match status" value="1"/>
</dbReference>
<dbReference type="GO" id="GO:0043161">
    <property type="term" value="P:proteasome-mediated ubiquitin-dependent protein catabolic process"/>
    <property type="evidence" value="ECO:0007669"/>
    <property type="project" value="TreeGrafter"/>
</dbReference>
<evidence type="ECO:0000313" key="3">
    <source>
        <dbReference type="Proteomes" id="UP000887574"/>
    </source>
</evidence>
<dbReference type="Gene3D" id="3.10.20.90">
    <property type="entry name" value="Phosphatidylinositol 3-kinase Catalytic Subunit, Chain A, domain 1"/>
    <property type="match status" value="1"/>
</dbReference>
<dbReference type="Proteomes" id="UP000887574">
    <property type="component" value="Unplaced"/>
</dbReference>
<keyword evidence="3" id="KW-1185">Reference proteome</keyword>
<dbReference type="PROSITE" id="PS51399">
    <property type="entry name" value="SEP"/>
    <property type="match status" value="1"/>
</dbReference>
<dbReference type="PANTHER" id="PTHR23333:SF20">
    <property type="entry name" value="NSFL1 COFACTOR P47"/>
    <property type="match status" value="1"/>
</dbReference>
<dbReference type="InterPro" id="IPR029071">
    <property type="entry name" value="Ubiquitin-like_domsf"/>
</dbReference>
<proteinExistence type="predicted"/>
<dbReference type="SMART" id="SM00553">
    <property type="entry name" value="SEP"/>
    <property type="match status" value="1"/>
</dbReference>
<dbReference type="GO" id="GO:0000045">
    <property type="term" value="P:autophagosome assembly"/>
    <property type="evidence" value="ECO:0007669"/>
    <property type="project" value="TreeGrafter"/>
</dbReference>
<dbReference type="GO" id="GO:0005634">
    <property type="term" value="C:nucleus"/>
    <property type="evidence" value="ECO:0007669"/>
    <property type="project" value="TreeGrafter"/>
</dbReference>
<dbReference type="GO" id="GO:0061025">
    <property type="term" value="P:membrane fusion"/>
    <property type="evidence" value="ECO:0007669"/>
    <property type="project" value="TreeGrafter"/>
</dbReference>
<dbReference type="Gene3D" id="3.30.420.210">
    <property type="entry name" value="SEP domain"/>
    <property type="match status" value="1"/>
</dbReference>
<feature type="compositionally biased region" description="Low complexity" evidence="1">
    <location>
        <begin position="66"/>
        <end position="80"/>
    </location>
</feature>
<sequence>MSNIHSLESTKDKGKSNRGFLCWWSTHSGQEVLGPSGRANPDFASRLFDAARNAGAEQISAEEAEANSSGAASSTSFQGGVYRLGGHGQPSETIDKPAQAGRNAQPREAPVVVNFYVWTNGFSLDDGPLRTTEDPQNRPLLQAIMRGEIPQELVERHPGRKIDFHLIRKQTEYVPPKAKPFSGEGQRLGAIVPGVVYVDDHTELPVKKPMRTRLPRADHSNSGSSSICSNLCGHFQPCAHCPGSAQLCGWCGSNPGFRPFQFMTTYPSQAIEEESQTLKDAGILGASVLVKFI</sequence>
<reference evidence="4" key="1">
    <citation type="submission" date="2022-11" db="UniProtKB">
        <authorList>
            <consortium name="WormBaseParasite"/>
        </authorList>
    </citation>
    <scope>IDENTIFICATION</scope>
</reference>
<dbReference type="InterPro" id="IPR012989">
    <property type="entry name" value="SEP_domain"/>
</dbReference>
<dbReference type="Pfam" id="PF08059">
    <property type="entry name" value="SEP"/>
    <property type="match status" value="1"/>
</dbReference>
<organism evidence="3 4">
    <name type="scientific">Ditylenchus dipsaci</name>
    <dbReference type="NCBI Taxonomy" id="166011"/>
    <lineage>
        <taxon>Eukaryota</taxon>
        <taxon>Metazoa</taxon>
        <taxon>Ecdysozoa</taxon>
        <taxon>Nematoda</taxon>
        <taxon>Chromadorea</taxon>
        <taxon>Rhabditida</taxon>
        <taxon>Tylenchina</taxon>
        <taxon>Tylenchomorpha</taxon>
        <taxon>Sphaerularioidea</taxon>
        <taxon>Anguinidae</taxon>
        <taxon>Anguininae</taxon>
        <taxon>Ditylenchus</taxon>
    </lineage>
</organism>
<dbReference type="WBParaSite" id="jg12620">
    <property type="protein sequence ID" value="jg12620"/>
    <property type="gene ID" value="jg12620"/>
</dbReference>
<dbReference type="AlphaFoldDB" id="A0A915CTZ7"/>
<name>A0A915CTZ7_9BILA</name>
<dbReference type="PANTHER" id="PTHR23333">
    <property type="entry name" value="UBX DOMAIN CONTAINING PROTEIN"/>
    <property type="match status" value="1"/>
</dbReference>
<evidence type="ECO:0000259" key="2">
    <source>
        <dbReference type="PROSITE" id="PS51399"/>
    </source>
</evidence>
<evidence type="ECO:0000313" key="4">
    <source>
        <dbReference type="WBParaSite" id="jg12620"/>
    </source>
</evidence>
<evidence type="ECO:0000256" key="1">
    <source>
        <dbReference type="SAM" id="MobiDB-lite"/>
    </source>
</evidence>
<feature type="domain" description="SEP" evidence="2">
    <location>
        <begin position="110"/>
        <end position="175"/>
    </location>
</feature>
<dbReference type="GO" id="GO:0031468">
    <property type="term" value="P:nuclear membrane reassembly"/>
    <property type="evidence" value="ECO:0007669"/>
    <property type="project" value="TreeGrafter"/>
</dbReference>
<dbReference type="GO" id="GO:0007030">
    <property type="term" value="P:Golgi organization"/>
    <property type="evidence" value="ECO:0007669"/>
    <property type="project" value="TreeGrafter"/>
</dbReference>
<dbReference type="SUPFAM" id="SSF102848">
    <property type="entry name" value="NSFL1 (p97 ATPase) cofactor p47, SEP domain"/>
    <property type="match status" value="1"/>
</dbReference>
<accession>A0A915CTZ7</accession>
<protein>
    <submittedName>
        <fullName evidence="4">SEP domain-containing protein</fullName>
    </submittedName>
</protein>
<feature type="region of interest" description="Disordered" evidence="1">
    <location>
        <begin position="58"/>
        <end position="106"/>
    </location>
</feature>
<dbReference type="InterPro" id="IPR036241">
    <property type="entry name" value="NSFL1C_SEP_dom_sf"/>
</dbReference>
<dbReference type="GO" id="GO:0043130">
    <property type="term" value="F:ubiquitin binding"/>
    <property type="evidence" value="ECO:0007669"/>
    <property type="project" value="TreeGrafter"/>
</dbReference>